<sequence length="602" mass="66598">MKKRNRYFKKTVTMLTAVAMAAAAMTGCGSTDGGGSEAGPSTDGSGAADSQEALGNQEAAGALDFGSVSDVVFPLPEKVTLDVFVYASNTGGGTMQDNYVTDWIEEQTNIHLNFVYDVDGDEAKTKLNLVMSDPSSMPDIFLATRWSKAETALYAEQGLLLQLDDYLADAKRWNELNEISPSRKGDLTLPDGHIYTYGADGESYHNNFQNRMWIYKPWVDLLNDGKMPETTEELYDFMVKVKTQDPNGNGLNDEVPMTGYIGGWSSDPTVWLINSFIQCNNPLSNTNPTIGAGLAVENGKITYSVMQDAYKDALVYIHRLYKEGLLDTQTFTQDSNQFATTLNEGDHLVALHAAGRNQADKANFDSGKDGDWINWTVLEPVAGPDGVRLAARDLNNYFGSALGILSANCRYPEIAIALFDFLASEEGTRVQSDGPKGFAWDYVTEGTSLGGGTATYKVTKIGDDFDWIGNGFAKEYEHVNWPSDVLIRTDHVAYRSEILVEDTEKNLEYILQKAAERYSVYAPDLDQIVPNIAFDTETAQKISEYSLTIGGYVNQATVQFITGDLDIEKEWDNYLNTLKNMGVEDYLNLYQAQYDNYMANLK</sequence>
<reference evidence="4 5" key="1">
    <citation type="submission" date="2018-01" db="EMBL/GenBank/DDBJ databases">
        <authorList>
            <person name="Gaut B.S."/>
            <person name="Morton B.R."/>
            <person name="Clegg M.T."/>
            <person name="Duvall M.R."/>
        </authorList>
    </citation>
    <scope>NUCLEOTIDE SEQUENCE [LARGE SCALE GENOMIC DNA]</scope>
    <source>
        <strain evidence="4">GP69</strain>
    </source>
</reference>
<protein>
    <recommendedName>
        <fullName evidence="6">Lipoprotein LipO</fullName>
    </recommendedName>
</protein>
<organism evidence="4 5">
    <name type="scientific">Acetatifactor muris</name>
    <dbReference type="NCBI Taxonomy" id="879566"/>
    <lineage>
        <taxon>Bacteria</taxon>
        <taxon>Bacillati</taxon>
        <taxon>Bacillota</taxon>
        <taxon>Clostridia</taxon>
        <taxon>Lachnospirales</taxon>
        <taxon>Lachnospiraceae</taxon>
        <taxon>Acetatifactor</taxon>
    </lineage>
</organism>
<evidence type="ECO:0000313" key="4">
    <source>
        <dbReference type="EMBL" id="SOY31154.1"/>
    </source>
</evidence>
<accession>A0A2K4ZKZ5</accession>
<dbReference type="OrthoDB" id="2491264at2"/>
<evidence type="ECO:0000256" key="3">
    <source>
        <dbReference type="SAM" id="SignalP"/>
    </source>
</evidence>
<dbReference type="Proteomes" id="UP000236311">
    <property type="component" value="Unassembled WGS sequence"/>
</dbReference>
<evidence type="ECO:0000313" key="5">
    <source>
        <dbReference type="Proteomes" id="UP000236311"/>
    </source>
</evidence>
<proteinExistence type="predicted"/>
<keyword evidence="5" id="KW-1185">Reference proteome</keyword>
<keyword evidence="1 3" id="KW-0732">Signal</keyword>
<dbReference type="PANTHER" id="PTHR43649:SF33">
    <property type="entry name" value="POLYGALACTURONAN_RHAMNOGALACTURONAN-BINDING PROTEIN YTCQ"/>
    <property type="match status" value="1"/>
</dbReference>
<evidence type="ECO:0000256" key="1">
    <source>
        <dbReference type="ARBA" id="ARBA00022729"/>
    </source>
</evidence>
<dbReference type="EMBL" id="OFSM01000022">
    <property type="protein sequence ID" value="SOY31154.1"/>
    <property type="molecule type" value="Genomic_DNA"/>
</dbReference>
<name>A0A2K4ZKZ5_9FIRM</name>
<dbReference type="RefSeq" id="WP_103241156.1">
    <property type="nucleotide sequence ID" value="NZ_CANRXC010000028.1"/>
</dbReference>
<dbReference type="Gene3D" id="3.40.190.10">
    <property type="entry name" value="Periplasmic binding protein-like II"/>
    <property type="match status" value="2"/>
</dbReference>
<dbReference type="PANTHER" id="PTHR43649">
    <property type="entry name" value="ARABINOSE-BINDING PROTEIN-RELATED"/>
    <property type="match status" value="1"/>
</dbReference>
<evidence type="ECO:0000256" key="2">
    <source>
        <dbReference type="SAM" id="MobiDB-lite"/>
    </source>
</evidence>
<feature type="signal peptide" evidence="3">
    <location>
        <begin position="1"/>
        <end position="21"/>
    </location>
</feature>
<dbReference type="PROSITE" id="PS51257">
    <property type="entry name" value="PROKAR_LIPOPROTEIN"/>
    <property type="match status" value="1"/>
</dbReference>
<gene>
    <name evidence="4" type="ORF">AMURIS_03889</name>
</gene>
<evidence type="ECO:0008006" key="6">
    <source>
        <dbReference type="Google" id="ProtNLM"/>
    </source>
</evidence>
<dbReference type="SUPFAM" id="SSF53850">
    <property type="entry name" value="Periplasmic binding protein-like II"/>
    <property type="match status" value="1"/>
</dbReference>
<feature type="region of interest" description="Disordered" evidence="2">
    <location>
        <begin position="29"/>
        <end position="51"/>
    </location>
</feature>
<dbReference type="InterPro" id="IPR050490">
    <property type="entry name" value="Bact_solute-bd_prot1"/>
</dbReference>
<feature type="chain" id="PRO_5039054975" description="Lipoprotein LipO" evidence="3">
    <location>
        <begin position="22"/>
        <end position="602"/>
    </location>
</feature>
<dbReference type="AlphaFoldDB" id="A0A2K4ZKZ5"/>